<dbReference type="AlphaFoldDB" id="Q7UNL3"/>
<evidence type="ECO:0000313" key="1">
    <source>
        <dbReference type="EMBL" id="CAD75406.1"/>
    </source>
</evidence>
<accession>Q7UNL3</accession>
<keyword evidence="2" id="KW-1185">Reference proteome</keyword>
<dbReference type="EMBL" id="BX294146">
    <property type="protein sequence ID" value="CAD75406.1"/>
    <property type="molecule type" value="Genomic_DNA"/>
</dbReference>
<proteinExistence type="predicted"/>
<sequence length="61" mass="6612">MSTADTPMSTPWLLCQPLSVGSVRVLAIWWQVEQNVCAGCSGENFWEASTKPIQRVLSGSG</sequence>
<name>Q7UNL3_RHOBA</name>
<dbReference type="Proteomes" id="UP000001025">
    <property type="component" value="Chromosome"/>
</dbReference>
<gene>
    <name evidence="1" type="ordered locus">RB7518</name>
</gene>
<dbReference type="STRING" id="243090.RB7518"/>
<protein>
    <submittedName>
        <fullName evidence="1">Uncharacterized protein</fullName>
    </submittedName>
</protein>
<dbReference type="EnsemblBacteria" id="CAD75406">
    <property type="protein sequence ID" value="CAD75406"/>
    <property type="gene ID" value="RB7518"/>
</dbReference>
<organism evidence="1 2">
    <name type="scientific">Rhodopirellula baltica (strain DSM 10527 / NCIMB 13988 / SH1)</name>
    <dbReference type="NCBI Taxonomy" id="243090"/>
    <lineage>
        <taxon>Bacteria</taxon>
        <taxon>Pseudomonadati</taxon>
        <taxon>Planctomycetota</taxon>
        <taxon>Planctomycetia</taxon>
        <taxon>Pirellulales</taxon>
        <taxon>Pirellulaceae</taxon>
        <taxon>Rhodopirellula</taxon>
    </lineage>
</organism>
<evidence type="ECO:0000313" key="2">
    <source>
        <dbReference type="Proteomes" id="UP000001025"/>
    </source>
</evidence>
<dbReference type="KEGG" id="rba:RB7518"/>
<dbReference type="InParanoid" id="Q7UNL3"/>
<dbReference type="HOGENOM" id="CLU_2919714_0_0_0"/>
<reference evidence="1 2" key="1">
    <citation type="journal article" date="2003" name="Proc. Natl. Acad. Sci. U.S.A.">
        <title>Complete genome sequence of the marine planctomycete Pirellula sp. strain 1.</title>
        <authorList>
            <person name="Gloeckner F.O."/>
            <person name="Kube M."/>
            <person name="Bauer M."/>
            <person name="Teeling H."/>
            <person name="Lombardot T."/>
            <person name="Ludwig W."/>
            <person name="Gade D."/>
            <person name="Beck A."/>
            <person name="Borzym K."/>
            <person name="Heitmann K."/>
            <person name="Rabus R."/>
            <person name="Schlesner H."/>
            <person name="Amann R."/>
            <person name="Reinhardt R."/>
        </authorList>
    </citation>
    <scope>NUCLEOTIDE SEQUENCE [LARGE SCALE GENOMIC DNA]</scope>
    <source>
        <strain evidence="2">DSM 10527 / NCIMB 13988 / SH1</strain>
    </source>
</reference>